<dbReference type="WBParaSite" id="JU765_v2.g4524.t1">
    <property type="protein sequence ID" value="JU765_v2.g4524.t1"/>
    <property type="gene ID" value="JU765_v2.g4524"/>
</dbReference>
<protein>
    <submittedName>
        <fullName evidence="2">Uncharacterized protein</fullName>
    </submittedName>
</protein>
<accession>A0AC34R8G9</accession>
<organism evidence="1 2">
    <name type="scientific">Panagrolaimus sp. JU765</name>
    <dbReference type="NCBI Taxonomy" id="591449"/>
    <lineage>
        <taxon>Eukaryota</taxon>
        <taxon>Metazoa</taxon>
        <taxon>Ecdysozoa</taxon>
        <taxon>Nematoda</taxon>
        <taxon>Chromadorea</taxon>
        <taxon>Rhabditida</taxon>
        <taxon>Tylenchina</taxon>
        <taxon>Panagrolaimomorpha</taxon>
        <taxon>Panagrolaimoidea</taxon>
        <taxon>Panagrolaimidae</taxon>
        <taxon>Panagrolaimus</taxon>
    </lineage>
</organism>
<sequence>MLPSTVTEGCLRIENSLKEIEIKKGTTISMKEMLKAYQKIYHVKFDTTESLKYFNEPDPLMAIQRFMSRKISLAFRMMPNNCPERLLFAQVDFLSKSRSMPSFLVKNSGVET</sequence>
<evidence type="ECO:0000313" key="2">
    <source>
        <dbReference type="WBParaSite" id="JU765_v2.g4524.t1"/>
    </source>
</evidence>
<name>A0AC34R8G9_9BILA</name>
<proteinExistence type="predicted"/>
<dbReference type="Proteomes" id="UP000887576">
    <property type="component" value="Unplaced"/>
</dbReference>
<evidence type="ECO:0000313" key="1">
    <source>
        <dbReference type="Proteomes" id="UP000887576"/>
    </source>
</evidence>
<reference evidence="2" key="1">
    <citation type="submission" date="2022-11" db="UniProtKB">
        <authorList>
            <consortium name="WormBaseParasite"/>
        </authorList>
    </citation>
    <scope>IDENTIFICATION</scope>
</reference>